<feature type="transmembrane region" description="Helical" evidence="12">
    <location>
        <begin position="397"/>
        <end position="417"/>
    </location>
</feature>
<organism evidence="13 14">
    <name type="scientific">Massilia varians</name>
    <dbReference type="NCBI Taxonomy" id="457921"/>
    <lineage>
        <taxon>Bacteria</taxon>
        <taxon>Pseudomonadati</taxon>
        <taxon>Pseudomonadota</taxon>
        <taxon>Betaproteobacteria</taxon>
        <taxon>Burkholderiales</taxon>
        <taxon>Oxalobacteraceae</taxon>
        <taxon>Telluria group</taxon>
        <taxon>Massilia</taxon>
    </lineage>
</organism>
<keyword evidence="3" id="KW-0813">Transport</keyword>
<reference evidence="13" key="1">
    <citation type="submission" date="2022-11" db="EMBL/GenBank/DDBJ databases">
        <title>Isolation and characterization of PLA-degrading bacterium Massilia sp. from Antarctic soil.</title>
        <authorList>
            <person name="Sato K."/>
            <person name="Gomez-Fuentes C."/>
            <person name="Ahmad S.A."/>
            <person name="Zulkharnain A."/>
        </authorList>
    </citation>
    <scope>NUCLEOTIDE SEQUENCE</scope>
    <source>
        <strain evidence="13">N-3</strain>
    </source>
</reference>
<keyword evidence="8" id="KW-0406">Ion transport</keyword>
<evidence type="ECO:0000256" key="11">
    <source>
        <dbReference type="RuleBase" id="RU362091"/>
    </source>
</evidence>
<dbReference type="CDD" id="cd10326">
    <property type="entry name" value="SLC5sbd_NIS-like"/>
    <property type="match status" value="1"/>
</dbReference>
<dbReference type="PANTHER" id="PTHR42985:SF47">
    <property type="entry name" value="INTEGRAL MEMBRANE TRANSPORT PROTEIN"/>
    <property type="match status" value="1"/>
</dbReference>
<feature type="transmembrane region" description="Helical" evidence="12">
    <location>
        <begin position="44"/>
        <end position="66"/>
    </location>
</feature>
<evidence type="ECO:0000256" key="4">
    <source>
        <dbReference type="ARBA" id="ARBA00022475"/>
    </source>
</evidence>
<evidence type="ECO:0000256" key="6">
    <source>
        <dbReference type="ARBA" id="ARBA00022989"/>
    </source>
</evidence>
<dbReference type="EMBL" id="AP026966">
    <property type="protein sequence ID" value="BDT60035.1"/>
    <property type="molecule type" value="Genomic_DNA"/>
</dbReference>
<feature type="transmembrane region" description="Helical" evidence="12">
    <location>
        <begin position="232"/>
        <end position="250"/>
    </location>
</feature>
<dbReference type="InterPro" id="IPR051163">
    <property type="entry name" value="Sodium:Solute_Symporter_SSF"/>
</dbReference>
<feature type="transmembrane region" description="Helical" evidence="12">
    <location>
        <begin position="458"/>
        <end position="476"/>
    </location>
</feature>
<dbReference type="Pfam" id="PF00474">
    <property type="entry name" value="SSF"/>
    <property type="match status" value="1"/>
</dbReference>
<name>A0ABN6TG15_9BURK</name>
<evidence type="ECO:0000256" key="7">
    <source>
        <dbReference type="ARBA" id="ARBA00023053"/>
    </source>
</evidence>
<feature type="transmembrane region" description="Helical" evidence="12">
    <location>
        <begin position="308"/>
        <end position="334"/>
    </location>
</feature>
<dbReference type="Proteomes" id="UP001163336">
    <property type="component" value="Chromosome"/>
</dbReference>
<proteinExistence type="inferred from homology"/>
<comment type="similarity">
    <text evidence="2 11">Belongs to the sodium:solute symporter (SSF) (TC 2.A.21) family.</text>
</comment>
<comment type="subcellular location">
    <subcellularLocation>
        <location evidence="1">Cell membrane</location>
        <topology evidence="1">Multi-pass membrane protein</topology>
    </subcellularLocation>
</comment>
<evidence type="ECO:0000256" key="8">
    <source>
        <dbReference type="ARBA" id="ARBA00023065"/>
    </source>
</evidence>
<evidence type="ECO:0000256" key="1">
    <source>
        <dbReference type="ARBA" id="ARBA00004651"/>
    </source>
</evidence>
<evidence type="ECO:0000256" key="9">
    <source>
        <dbReference type="ARBA" id="ARBA00023136"/>
    </source>
</evidence>
<keyword evidence="10" id="KW-0739">Sodium transport</keyword>
<evidence type="ECO:0000256" key="2">
    <source>
        <dbReference type="ARBA" id="ARBA00006434"/>
    </source>
</evidence>
<feature type="transmembrane region" description="Helical" evidence="12">
    <location>
        <begin position="119"/>
        <end position="146"/>
    </location>
</feature>
<evidence type="ECO:0000256" key="3">
    <source>
        <dbReference type="ARBA" id="ARBA00022448"/>
    </source>
</evidence>
<dbReference type="Gene3D" id="1.20.1730.10">
    <property type="entry name" value="Sodium/glucose cotransporter"/>
    <property type="match status" value="1"/>
</dbReference>
<keyword evidence="7" id="KW-0915">Sodium</keyword>
<evidence type="ECO:0000256" key="12">
    <source>
        <dbReference type="SAM" id="Phobius"/>
    </source>
</evidence>
<keyword evidence="4" id="KW-1003">Cell membrane</keyword>
<dbReference type="InterPro" id="IPR001734">
    <property type="entry name" value="Na/solute_symporter"/>
</dbReference>
<gene>
    <name evidence="13" type="ORF">MasN3_35290</name>
</gene>
<feature type="transmembrane region" description="Helical" evidence="12">
    <location>
        <begin position="373"/>
        <end position="391"/>
    </location>
</feature>
<sequence length="489" mass="52970">MSPALLFAILIGYFALLLAVAWATSRNANNDSFFIGNKSSNWMLVAFGMVGTTLSGVTFVSVPGAVGVDGFGYAQIVIGYVIGYVAVAYVLLPLYYRLQLTSIYHYLDVRLGRRAYQSGAGFFIVSRLLGATARLYLVVNILQAIILDSLGVPFWLSTLVVLAMILLYTYKGGVKTIVWTDTLQTSAMLFGLFACVWILLGELNMSVPESLNQMQSQGLARIFTHDLDSPNFWLKQIVAGALITITMTGMDQEMMQKTISVKTLKDSQKNMLTLTAVLVVVLLSFLFLGGLLYLYAPIAGVTASGDKIFPAVVMGHLPAALQVVFLIALISALFPSADGAITALTSSTCIDLLGIKRRTDMTEAAKESLRRRVHLGFAALFLLLVLGFKAADNPSMIGVILKLAAYTYGPLLGLFAFGMLTRRTLTDRLVPYITIGAPILCALLEYNQEHLLGSYRLGLELLMVNGILVYAGLFAISQKEKAGTAAVTV</sequence>
<protein>
    <submittedName>
        <fullName evidence="13">Sodium/iodide co-transporter</fullName>
    </submittedName>
</protein>
<dbReference type="InterPro" id="IPR038377">
    <property type="entry name" value="Na/Glc_symporter_sf"/>
</dbReference>
<dbReference type="RefSeq" id="WP_281908996.1">
    <property type="nucleotide sequence ID" value="NZ_AP026966.1"/>
</dbReference>
<keyword evidence="6 12" id="KW-1133">Transmembrane helix</keyword>
<dbReference type="PANTHER" id="PTHR42985">
    <property type="entry name" value="SODIUM-COUPLED MONOCARBOXYLATE TRANSPORTER"/>
    <property type="match status" value="1"/>
</dbReference>
<feature type="transmembrane region" description="Helical" evidence="12">
    <location>
        <begin position="152"/>
        <end position="170"/>
    </location>
</feature>
<feature type="transmembrane region" description="Helical" evidence="12">
    <location>
        <begin position="6"/>
        <end position="23"/>
    </location>
</feature>
<dbReference type="PROSITE" id="PS50283">
    <property type="entry name" value="NA_SOLUT_SYMP_3"/>
    <property type="match status" value="1"/>
</dbReference>
<keyword evidence="14" id="KW-1185">Reference proteome</keyword>
<evidence type="ECO:0000256" key="5">
    <source>
        <dbReference type="ARBA" id="ARBA00022692"/>
    </source>
</evidence>
<evidence type="ECO:0000313" key="14">
    <source>
        <dbReference type="Proteomes" id="UP001163336"/>
    </source>
</evidence>
<feature type="transmembrane region" description="Helical" evidence="12">
    <location>
        <begin position="72"/>
        <end position="98"/>
    </location>
</feature>
<feature type="transmembrane region" description="Helical" evidence="12">
    <location>
        <begin position="271"/>
        <end position="296"/>
    </location>
</feature>
<feature type="transmembrane region" description="Helical" evidence="12">
    <location>
        <begin position="429"/>
        <end position="446"/>
    </location>
</feature>
<evidence type="ECO:0000256" key="10">
    <source>
        <dbReference type="ARBA" id="ARBA00023201"/>
    </source>
</evidence>
<evidence type="ECO:0000313" key="13">
    <source>
        <dbReference type="EMBL" id="BDT60035.1"/>
    </source>
</evidence>
<accession>A0ABN6TG15</accession>
<keyword evidence="5 12" id="KW-0812">Transmembrane</keyword>
<keyword evidence="9 12" id="KW-0472">Membrane</keyword>
<feature type="transmembrane region" description="Helical" evidence="12">
    <location>
        <begin position="182"/>
        <end position="200"/>
    </location>
</feature>